<accession>A0ABR3PGM2</accession>
<feature type="region of interest" description="Disordered" evidence="1">
    <location>
        <begin position="1"/>
        <end position="53"/>
    </location>
</feature>
<feature type="compositionally biased region" description="Basic residues" evidence="1">
    <location>
        <begin position="27"/>
        <end position="36"/>
    </location>
</feature>
<feature type="region of interest" description="Disordered" evidence="1">
    <location>
        <begin position="68"/>
        <end position="90"/>
    </location>
</feature>
<comment type="caution">
    <text evidence="2">The sequence shown here is derived from an EMBL/GenBank/DDBJ whole genome shotgun (WGS) entry which is preliminary data.</text>
</comment>
<protein>
    <submittedName>
        <fullName evidence="2">Uncharacterized protein</fullName>
    </submittedName>
</protein>
<dbReference type="EMBL" id="JBFMKM010000007">
    <property type="protein sequence ID" value="KAL1305294.1"/>
    <property type="molecule type" value="Genomic_DNA"/>
</dbReference>
<evidence type="ECO:0000256" key="1">
    <source>
        <dbReference type="SAM" id="MobiDB-lite"/>
    </source>
</evidence>
<dbReference type="RefSeq" id="XP_069201567.1">
    <property type="nucleotide sequence ID" value="XM_069341485.1"/>
</dbReference>
<reference evidence="2 3" key="1">
    <citation type="submission" date="2024-07" db="EMBL/GenBank/DDBJ databases">
        <title>Draft sequence of the Neodothiora populina.</title>
        <authorList>
            <person name="Drown D.D."/>
            <person name="Schuette U.S."/>
            <person name="Buechlein A.B."/>
            <person name="Rusch D.R."/>
            <person name="Winton L.W."/>
            <person name="Adams G.A."/>
        </authorList>
    </citation>
    <scope>NUCLEOTIDE SEQUENCE [LARGE SCALE GENOMIC DNA]</scope>
    <source>
        <strain evidence="2 3">CPC 39397</strain>
    </source>
</reference>
<dbReference type="GeneID" id="95975900"/>
<keyword evidence="3" id="KW-1185">Reference proteome</keyword>
<evidence type="ECO:0000313" key="2">
    <source>
        <dbReference type="EMBL" id="KAL1305294.1"/>
    </source>
</evidence>
<organism evidence="2 3">
    <name type="scientific">Neodothiora populina</name>
    <dbReference type="NCBI Taxonomy" id="2781224"/>
    <lineage>
        <taxon>Eukaryota</taxon>
        <taxon>Fungi</taxon>
        <taxon>Dikarya</taxon>
        <taxon>Ascomycota</taxon>
        <taxon>Pezizomycotina</taxon>
        <taxon>Dothideomycetes</taxon>
        <taxon>Dothideomycetidae</taxon>
        <taxon>Dothideales</taxon>
        <taxon>Dothioraceae</taxon>
        <taxon>Neodothiora</taxon>
    </lineage>
</organism>
<proteinExistence type="predicted"/>
<name>A0ABR3PGM2_9PEZI</name>
<sequence>MRVPTYPSVQKRETHCDIAKMNLPFRPKGRKQRQRQRQQQQHQKITKKTPTDQLVSRAAFLAELKASSVANGGGLPPELESLPPPPSAAR</sequence>
<evidence type="ECO:0000313" key="3">
    <source>
        <dbReference type="Proteomes" id="UP001562354"/>
    </source>
</evidence>
<dbReference type="Proteomes" id="UP001562354">
    <property type="component" value="Unassembled WGS sequence"/>
</dbReference>
<gene>
    <name evidence="2" type="ORF">AAFC00_002198</name>
</gene>